<gene>
    <name evidence="3" type="ORF">Tco025E_05946</name>
</gene>
<proteinExistence type="predicted"/>
<evidence type="ECO:0000256" key="1">
    <source>
        <dbReference type="SAM" id="MobiDB-lite"/>
    </source>
</evidence>
<keyword evidence="4" id="KW-1185">Reference proteome</keyword>
<dbReference type="OrthoDB" id="10611737at2759"/>
<evidence type="ECO:0000256" key="2">
    <source>
        <dbReference type="SAM" id="SignalP"/>
    </source>
</evidence>
<evidence type="ECO:0000313" key="4">
    <source>
        <dbReference type="Proteomes" id="UP000284403"/>
    </source>
</evidence>
<dbReference type="RefSeq" id="XP_029227045.1">
    <property type="nucleotide sequence ID" value="XM_029372836.1"/>
</dbReference>
<sequence>MKMNCRLLCVLLALALCCCRSGVSATGKSVSGPKVPGLKFVPVDVPVVLCKAEANKLRWRFPGETAWKDCAGELESHSYQIVTTPAGAGHGTEYTIAGGGYTQGVEEEIIIDATYGGKESDITTSICLTAATNYGSSEKLTACTENTGETAFFVMNYTTNQSSHVYKKWTTSSGYNNWVQQQQAAKTSSAAVAPKTPVAQEETQAGTPGVTGPSGAPSTETPEENAAGKSGAAQGGNAVEGASRPETPETPAVPEGNVKAKEALGPAAASSGTAKSSARGRTAGGADSSGVITAWVQAPLVLLLPLVVSAVV</sequence>
<feature type="compositionally biased region" description="Low complexity" evidence="1">
    <location>
        <begin position="186"/>
        <end position="196"/>
    </location>
</feature>
<protein>
    <submittedName>
        <fullName evidence="3">Mucin-like glycoprotein</fullName>
    </submittedName>
</protein>
<reference evidence="3 4" key="1">
    <citation type="journal article" date="2018" name="BMC Genomics">
        <title>Genomic comparison of Trypanosoma conorhini and Trypanosoma rangeli to Trypanosoma cruzi strains of high and low virulence.</title>
        <authorList>
            <person name="Bradwell K.R."/>
            <person name="Koparde V.N."/>
            <person name="Matveyev A.V."/>
            <person name="Serrano M.G."/>
            <person name="Alves J.M."/>
            <person name="Parikh H."/>
            <person name="Huang B."/>
            <person name="Lee V."/>
            <person name="Espinosa-Alvarez O."/>
            <person name="Ortiz P.A."/>
            <person name="Costa-Martins A.G."/>
            <person name="Teixeira M.M."/>
            <person name="Buck G.A."/>
        </authorList>
    </citation>
    <scope>NUCLEOTIDE SEQUENCE [LARGE SCALE GENOMIC DNA]</scope>
    <source>
        <strain evidence="3 4">025E</strain>
    </source>
</reference>
<feature type="region of interest" description="Disordered" evidence="1">
    <location>
        <begin position="186"/>
        <end position="287"/>
    </location>
</feature>
<organism evidence="3 4">
    <name type="scientific">Trypanosoma conorhini</name>
    <dbReference type="NCBI Taxonomy" id="83891"/>
    <lineage>
        <taxon>Eukaryota</taxon>
        <taxon>Discoba</taxon>
        <taxon>Euglenozoa</taxon>
        <taxon>Kinetoplastea</taxon>
        <taxon>Metakinetoplastina</taxon>
        <taxon>Trypanosomatida</taxon>
        <taxon>Trypanosomatidae</taxon>
        <taxon>Trypanosoma</taxon>
    </lineage>
</organism>
<dbReference type="EMBL" id="MKKU01000377">
    <property type="protein sequence ID" value="RNF14112.1"/>
    <property type="molecule type" value="Genomic_DNA"/>
</dbReference>
<evidence type="ECO:0000313" key="3">
    <source>
        <dbReference type="EMBL" id="RNF14112.1"/>
    </source>
</evidence>
<name>A0A422P8U6_9TRYP</name>
<keyword evidence="2" id="KW-0732">Signal</keyword>
<dbReference type="GeneID" id="40319557"/>
<feature type="signal peptide" evidence="2">
    <location>
        <begin position="1"/>
        <end position="25"/>
    </location>
</feature>
<dbReference type="AlphaFoldDB" id="A0A422P8U6"/>
<feature type="chain" id="PRO_5019553454" evidence="2">
    <location>
        <begin position="26"/>
        <end position="312"/>
    </location>
</feature>
<feature type="compositionally biased region" description="Low complexity" evidence="1">
    <location>
        <begin position="267"/>
        <end position="277"/>
    </location>
</feature>
<dbReference type="Proteomes" id="UP000284403">
    <property type="component" value="Unassembled WGS sequence"/>
</dbReference>
<comment type="caution">
    <text evidence="3">The sequence shown here is derived from an EMBL/GenBank/DDBJ whole genome shotgun (WGS) entry which is preliminary data.</text>
</comment>
<accession>A0A422P8U6</accession>